<dbReference type="AlphaFoldDB" id="A0A382TAY2"/>
<sequence length="59" mass="6504">MSKKTAKKPNLRPHSSIMLDGPDRAPSRAMLYPTGFNSRDFDKPVIGIASTWSNVTPCN</sequence>
<gene>
    <name evidence="2" type="ORF">METZ01_LOCUS371362</name>
</gene>
<organism evidence="2">
    <name type="scientific">marine metagenome</name>
    <dbReference type="NCBI Taxonomy" id="408172"/>
    <lineage>
        <taxon>unclassified sequences</taxon>
        <taxon>metagenomes</taxon>
        <taxon>ecological metagenomes</taxon>
    </lineage>
</organism>
<evidence type="ECO:0000256" key="1">
    <source>
        <dbReference type="SAM" id="MobiDB-lite"/>
    </source>
</evidence>
<feature type="compositionally biased region" description="Basic residues" evidence="1">
    <location>
        <begin position="1"/>
        <end position="11"/>
    </location>
</feature>
<dbReference type="SUPFAM" id="SSF143975">
    <property type="entry name" value="IlvD/EDD N-terminal domain-like"/>
    <property type="match status" value="1"/>
</dbReference>
<proteinExistence type="predicted"/>
<feature type="region of interest" description="Disordered" evidence="1">
    <location>
        <begin position="1"/>
        <end position="23"/>
    </location>
</feature>
<reference evidence="2" key="1">
    <citation type="submission" date="2018-05" db="EMBL/GenBank/DDBJ databases">
        <authorList>
            <person name="Lanie J.A."/>
            <person name="Ng W.-L."/>
            <person name="Kazmierczak K.M."/>
            <person name="Andrzejewski T.M."/>
            <person name="Davidsen T.M."/>
            <person name="Wayne K.J."/>
            <person name="Tettelin H."/>
            <person name="Glass J.I."/>
            <person name="Rusch D."/>
            <person name="Podicherti R."/>
            <person name="Tsui H.-C.T."/>
            <person name="Winkler M.E."/>
        </authorList>
    </citation>
    <scope>NUCLEOTIDE SEQUENCE</scope>
</reference>
<evidence type="ECO:0008006" key="3">
    <source>
        <dbReference type="Google" id="ProtNLM"/>
    </source>
</evidence>
<protein>
    <recommendedName>
        <fullName evidence="3">Dihydroxy-acid dehydratase</fullName>
    </recommendedName>
</protein>
<feature type="non-terminal residue" evidence="2">
    <location>
        <position position="59"/>
    </location>
</feature>
<evidence type="ECO:0000313" key="2">
    <source>
        <dbReference type="EMBL" id="SVD18508.1"/>
    </source>
</evidence>
<name>A0A382TAY2_9ZZZZ</name>
<dbReference type="EMBL" id="UINC01134762">
    <property type="protein sequence ID" value="SVD18508.1"/>
    <property type="molecule type" value="Genomic_DNA"/>
</dbReference>
<accession>A0A382TAY2</accession>
<dbReference type="InterPro" id="IPR037237">
    <property type="entry name" value="IlvD/EDD_N"/>
</dbReference>